<name>A0ABR1FUW8_AURAN</name>
<proteinExistence type="predicted"/>
<dbReference type="InterPro" id="IPR036779">
    <property type="entry name" value="LysM_dom_sf"/>
</dbReference>
<dbReference type="EMBL" id="JBBJCI010000226">
    <property type="protein sequence ID" value="KAK7239124.1"/>
    <property type="molecule type" value="Genomic_DNA"/>
</dbReference>
<organism evidence="1 2">
    <name type="scientific">Aureococcus anophagefferens</name>
    <name type="common">Harmful bloom alga</name>
    <dbReference type="NCBI Taxonomy" id="44056"/>
    <lineage>
        <taxon>Eukaryota</taxon>
        <taxon>Sar</taxon>
        <taxon>Stramenopiles</taxon>
        <taxon>Ochrophyta</taxon>
        <taxon>Pelagophyceae</taxon>
        <taxon>Pelagomonadales</taxon>
        <taxon>Pelagomonadaceae</taxon>
        <taxon>Aureococcus</taxon>
    </lineage>
</organism>
<protein>
    <submittedName>
        <fullName evidence="1">Uncharacterized protein</fullName>
    </submittedName>
</protein>
<sequence>MAGIIGFSGALTELKKKQRDPRDKHLVSQDDIVKAVRRGLPSPPPGLSWERKDSGDWVLIEHEEAESFEDVELDVPPPPPPPAARREHVVLPGDTLQGVCLKYKTKPRLLKACNPTLDVRDPTLRGVTTLTIPGDGPCQPSSPEVDVARFRAATGLGAKEARYYLADGADLADAITRAKDDARWERGAASRTKKEPATKRHSAPVAARGSPREKPTAVVLSSPCDKPTAVAVAEARRVELTPVARAIPFAESTDADEPVMADIAPPTARETAWSFFFDF</sequence>
<evidence type="ECO:0000313" key="2">
    <source>
        <dbReference type="Proteomes" id="UP001363151"/>
    </source>
</evidence>
<dbReference type="InterPro" id="IPR018392">
    <property type="entry name" value="LysM"/>
</dbReference>
<dbReference type="KEGG" id="aaf:AURANDRAFT_63030"/>
<evidence type="ECO:0000313" key="1">
    <source>
        <dbReference type="EMBL" id="KAK7239124.1"/>
    </source>
</evidence>
<gene>
    <name evidence="1" type="ORF">SO694_00027218</name>
</gene>
<reference evidence="1 2" key="1">
    <citation type="submission" date="2024-03" db="EMBL/GenBank/DDBJ databases">
        <title>Aureococcus anophagefferens CCMP1851 and Kratosvirus quantuckense: Draft genome of a second virus-susceptible host strain in the model system.</title>
        <authorList>
            <person name="Chase E."/>
            <person name="Truchon A.R."/>
            <person name="Schepens W."/>
            <person name="Wilhelm S.W."/>
        </authorList>
    </citation>
    <scope>NUCLEOTIDE SEQUENCE [LARGE SCALE GENOMIC DNA]</scope>
    <source>
        <strain evidence="1 2">CCMP1851</strain>
    </source>
</reference>
<comment type="caution">
    <text evidence="1">The sequence shown here is derived from an EMBL/GenBank/DDBJ whole genome shotgun (WGS) entry which is preliminary data.</text>
</comment>
<accession>A0ABR1FUW8</accession>
<dbReference type="Gene3D" id="3.10.350.10">
    <property type="entry name" value="LysM domain"/>
    <property type="match status" value="1"/>
</dbReference>
<keyword evidence="2" id="KW-1185">Reference proteome</keyword>
<dbReference type="Proteomes" id="UP001363151">
    <property type="component" value="Unassembled WGS sequence"/>
</dbReference>
<dbReference type="CDD" id="cd00118">
    <property type="entry name" value="LysM"/>
    <property type="match status" value="1"/>
</dbReference>